<accession>A0A9P6UR32</accession>
<dbReference type="InterPro" id="IPR032675">
    <property type="entry name" value="LRR_dom_sf"/>
</dbReference>
<dbReference type="OrthoDB" id="2374315at2759"/>
<dbReference type="AlphaFoldDB" id="A0A9P6UR32"/>
<dbReference type="InterPro" id="IPR001810">
    <property type="entry name" value="F-box_dom"/>
</dbReference>
<dbReference type="Proteomes" id="UP000823405">
    <property type="component" value="Unassembled WGS sequence"/>
</dbReference>
<dbReference type="EMBL" id="JAAAIN010000263">
    <property type="protein sequence ID" value="KAG0317114.1"/>
    <property type="molecule type" value="Genomic_DNA"/>
</dbReference>
<evidence type="ECO:0000313" key="3">
    <source>
        <dbReference type="Proteomes" id="UP000823405"/>
    </source>
</evidence>
<dbReference type="SUPFAM" id="SSF81383">
    <property type="entry name" value="F-box domain"/>
    <property type="match status" value="1"/>
</dbReference>
<dbReference type="InterPro" id="IPR036047">
    <property type="entry name" value="F-box-like_dom_sf"/>
</dbReference>
<comment type="caution">
    <text evidence="2">The sequence shown here is derived from an EMBL/GenBank/DDBJ whole genome shotgun (WGS) entry which is preliminary data.</text>
</comment>
<organism evidence="2 3">
    <name type="scientific">Linnemannia gamsii</name>
    <dbReference type="NCBI Taxonomy" id="64522"/>
    <lineage>
        <taxon>Eukaryota</taxon>
        <taxon>Fungi</taxon>
        <taxon>Fungi incertae sedis</taxon>
        <taxon>Mucoromycota</taxon>
        <taxon>Mortierellomycotina</taxon>
        <taxon>Mortierellomycetes</taxon>
        <taxon>Mortierellales</taxon>
        <taxon>Mortierellaceae</taxon>
        <taxon>Linnemannia</taxon>
    </lineage>
</organism>
<reference evidence="2" key="1">
    <citation type="journal article" date="2020" name="Fungal Divers.">
        <title>Resolving the Mortierellaceae phylogeny through synthesis of multi-gene phylogenetics and phylogenomics.</title>
        <authorList>
            <person name="Vandepol N."/>
            <person name="Liber J."/>
            <person name="Desiro A."/>
            <person name="Na H."/>
            <person name="Kennedy M."/>
            <person name="Barry K."/>
            <person name="Grigoriev I.V."/>
            <person name="Miller A.N."/>
            <person name="O'Donnell K."/>
            <person name="Stajich J.E."/>
            <person name="Bonito G."/>
        </authorList>
    </citation>
    <scope>NUCLEOTIDE SEQUENCE</scope>
    <source>
        <strain evidence="2">NVP60</strain>
    </source>
</reference>
<dbReference type="PROSITE" id="PS50181">
    <property type="entry name" value="FBOX"/>
    <property type="match status" value="1"/>
</dbReference>
<name>A0A9P6UR32_9FUNG</name>
<feature type="domain" description="F-box" evidence="1">
    <location>
        <begin position="3"/>
        <end position="48"/>
    </location>
</feature>
<gene>
    <name evidence="2" type="ORF">BGZ97_005894</name>
</gene>
<dbReference type="Gene3D" id="3.80.10.10">
    <property type="entry name" value="Ribonuclease Inhibitor"/>
    <property type="match status" value="1"/>
</dbReference>
<evidence type="ECO:0000313" key="2">
    <source>
        <dbReference type="EMBL" id="KAG0317114.1"/>
    </source>
</evidence>
<protein>
    <recommendedName>
        <fullName evidence="1">F-box domain-containing protein</fullName>
    </recommendedName>
</protein>
<sequence>MDTTSFGNLPPEVQVMVARHLNQHDLTVCLRVCRAWKELYLPRFWHHIDIYWDKNESRRRNISRALKANGHLIHSLKFRSEVYEVLRTFLPFCPPTFQQLTSAEFECSLEFVYDADIAQFINLSSAEWRRLVFRESIRPKLGIEFGPKSFEALFKHAKSLEIFRMETRNSTAEKNIDRLLCTAPKLKELYLSGNYETILGGWLDARVIVNSEWVCADLEVFHCRIGNIPRPDITRTIARKSASKHVKRGTKEESVGLQRQIYSKLARLTKLQELRLGLQMDTKSADYFRGNKEFWRQYDCLAMTVESGLDLLKGLKDLRIVGLEDMEIYIDGDAEQSWFEENWPNVTIGQTDYFTDADNAPAWKTTFHPYLWRHVEIVLENSEILQLGILDALKANREYIHSLKLRAEEGFVLREFMDYFSPWCGSIEKVLERLLCSATNLKEVSIIGNNNYDSGVELDAQKIVESDWVCSNLEILECCIRNIPRPDITADLDDDDIKMIASTFNNKSIPSWQGFTKLRELKLASHEDPESLRGLDLLKGLKELRVVGLEGMSVKTDGDKEQAWFKEHWPNAEVLFGESSEEEDSDNDF</sequence>
<dbReference type="Pfam" id="PF12937">
    <property type="entry name" value="F-box-like"/>
    <property type="match status" value="1"/>
</dbReference>
<dbReference type="SUPFAM" id="SSF52047">
    <property type="entry name" value="RNI-like"/>
    <property type="match status" value="1"/>
</dbReference>
<evidence type="ECO:0000259" key="1">
    <source>
        <dbReference type="PROSITE" id="PS50181"/>
    </source>
</evidence>
<proteinExistence type="predicted"/>
<keyword evidence="3" id="KW-1185">Reference proteome</keyword>